<proteinExistence type="predicted"/>
<dbReference type="PANTHER" id="PTHR43190">
    <property type="entry name" value="N-ACETYL-D-GLUCOSAMINE KINASE"/>
    <property type="match status" value="1"/>
</dbReference>
<evidence type="ECO:0000313" key="2">
    <source>
        <dbReference type="Proteomes" id="UP001595616"/>
    </source>
</evidence>
<comment type="caution">
    <text evidence="1">The sequence shown here is derived from an EMBL/GenBank/DDBJ whole genome shotgun (WGS) entry which is preliminary data.</text>
</comment>
<keyword evidence="2" id="KW-1185">Reference proteome</keyword>
<evidence type="ECO:0000313" key="1">
    <source>
        <dbReference type="EMBL" id="MFC3812698.1"/>
    </source>
</evidence>
<dbReference type="Proteomes" id="UP001595616">
    <property type="component" value="Unassembled WGS sequence"/>
</dbReference>
<dbReference type="Gene3D" id="3.30.420.40">
    <property type="match status" value="2"/>
</dbReference>
<sequence length="276" mass="30906">MKIIAESGSTKTDWRCIGETSKSFNTVGLNPYFVSSDEVYMAIKDSFASLGNEEITEVHFYGTGITDESKADIIKNGIRKVLKNRTEIFTYSDIIASARALFGNYEGLACILGTGSNSCYWDGQMNSFQIPPLGFWLGDEGSGGHLGKTLILDYLHKNLSEELNAKFISKYGTIDRLEILNQAYSQPKPNKYFASFAPFLLENKEDYQCQKLIIQSFDEFFAKYVLKYPNQSPIGFVGSIAHHFGDILTQVAASHNLIISKIVEKPIDALVEFHQE</sequence>
<protein>
    <submittedName>
        <fullName evidence="1">N-acetylglucosamine kinase</fullName>
    </submittedName>
</protein>
<keyword evidence="1" id="KW-0808">Transferase</keyword>
<dbReference type="Gene3D" id="1.10.720.160">
    <property type="match status" value="1"/>
</dbReference>
<dbReference type="CDD" id="cd24079">
    <property type="entry name" value="ASKHA_NBD_PG1100-like"/>
    <property type="match status" value="1"/>
</dbReference>
<dbReference type="SUPFAM" id="SSF53067">
    <property type="entry name" value="Actin-like ATPase domain"/>
    <property type="match status" value="2"/>
</dbReference>
<reference evidence="2" key="1">
    <citation type="journal article" date="2019" name="Int. J. Syst. Evol. Microbiol.">
        <title>The Global Catalogue of Microorganisms (GCM) 10K type strain sequencing project: providing services to taxonomists for standard genome sequencing and annotation.</title>
        <authorList>
            <consortium name="The Broad Institute Genomics Platform"/>
            <consortium name="The Broad Institute Genome Sequencing Center for Infectious Disease"/>
            <person name="Wu L."/>
            <person name="Ma J."/>
        </authorList>
    </citation>
    <scope>NUCLEOTIDE SEQUENCE [LARGE SCALE GENOMIC DNA]</scope>
    <source>
        <strain evidence="2">CECT 7956</strain>
    </source>
</reference>
<dbReference type="PANTHER" id="PTHR43190:SF3">
    <property type="entry name" value="N-ACETYL-D-GLUCOSAMINE KINASE"/>
    <property type="match status" value="1"/>
</dbReference>
<name>A0ABV7Z3F4_9BACT</name>
<gene>
    <name evidence="1" type="ORF">ACFOOI_18695</name>
</gene>
<accession>A0ABV7Z3F4</accession>
<dbReference type="InterPro" id="IPR043129">
    <property type="entry name" value="ATPase_NBD"/>
</dbReference>
<keyword evidence="1" id="KW-0418">Kinase</keyword>
<organism evidence="1 2">
    <name type="scientific">Lacihabitans lacunae</name>
    <dbReference type="NCBI Taxonomy" id="1028214"/>
    <lineage>
        <taxon>Bacteria</taxon>
        <taxon>Pseudomonadati</taxon>
        <taxon>Bacteroidota</taxon>
        <taxon>Cytophagia</taxon>
        <taxon>Cytophagales</taxon>
        <taxon>Leadbetterellaceae</taxon>
        <taxon>Lacihabitans</taxon>
    </lineage>
</organism>
<dbReference type="RefSeq" id="WP_379839589.1">
    <property type="nucleotide sequence ID" value="NZ_JBHRYQ010000001.1"/>
</dbReference>
<dbReference type="EMBL" id="JBHRYQ010000001">
    <property type="protein sequence ID" value="MFC3812698.1"/>
    <property type="molecule type" value="Genomic_DNA"/>
</dbReference>
<dbReference type="GO" id="GO:0016301">
    <property type="term" value="F:kinase activity"/>
    <property type="evidence" value="ECO:0007669"/>
    <property type="project" value="UniProtKB-KW"/>
</dbReference>
<dbReference type="InterPro" id="IPR052519">
    <property type="entry name" value="Euk-type_GlcNAc_Kinase"/>
</dbReference>